<name>X1HLR2_9ZZZZ</name>
<protein>
    <recommendedName>
        <fullName evidence="1">AB hydrolase-1 domain-containing protein</fullName>
    </recommendedName>
</protein>
<gene>
    <name evidence="2" type="ORF">S03H2_17341</name>
</gene>
<feature type="non-terminal residue" evidence="2">
    <location>
        <position position="1"/>
    </location>
</feature>
<dbReference type="PRINTS" id="PR00111">
    <property type="entry name" value="ABHYDROLASE"/>
</dbReference>
<dbReference type="SUPFAM" id="SSF53474">
    <property type="entry name" value="alpha/beta-Hydrolases"/>
    <property type="match status" value="1"/>
</dbReference>
<reference evidence="2" key="1">
    <citation type="journal article" date="2014" name="Front. Microbiol.">
        <title>High frequency of phylogenetically diverse reductive dehalogenase-homologous genes in deep subseafloor sedimentary metagenomes.</title>
        <authorList>
            <person name="Kawai M."/>
            <person name="Futagami T."/>
            <person name="Toyoda A."/>
            <person name="Takaki Y."/>
            <person name="Nishi S."/>
            <person name="Hori S."/>
            <person name="Arai W."/>
            <person name="Tsubouchi T."/>
            <person name="Morono Y."/>
            <person name="Uchiyama I."/>
            <person name="Ito T."/>
            <person name="Fujiyama A."/>
            <person name="Inagaki F."/>
            <person name="Takami H."/>
        </authorList>
    </citation>
    <scope>NUCLEOTIDE SEQUENCE</scope>
    <source>
        <strain evidence="2">Expedition CK06-06</strain>
    </source>
</reference>
<dbReference type="Gene3D" id="3.40.50.1820">
    <property type="entry name" value="alpha/beta hydrolase"/>
    <property type="match status" value="1"/>
</dbReference>
<organism evidence="2">
    <name type="scientific">marine sediment metagenome</name>
    <dbReference type="NCBI Taxonomy" id="412755"/>
    <lineage>
        <taxon>unclassified sequences</taxon>
        <taxon>metagenomes</taxon>
        <taxon>ecological metagenomes</taxon>
    </lineage>
</organism>
<dbReference type="InterPro" id="IPR000073">
    <property type="entry name" value="AB_hydrolase_1"/>
</dbReference>
<evidence type="ECO:0000313" key="2">
    <source>
        <dbReference type="EMBL" id="GAH46253.1"/>
    </source>
</evidence>
<evidence type="ECO:0000259" key="1">
    <source>
        <dbReference type="Pfam" id="PF12697"/>
    </source>
</evidence>
<dbReference type="PANTHER" id="PTHR43689:SF8">
    <property type="entry name" value="ALPHA_BETA-HYDROLASES SUPERFAMILY PROTEIN"/>
    <property type="match status" value="1"/>
</dbReference>
<dbReference type="AlphaFoldDB" id="X1HLR2"/>
<accession>X1HLR2</accession>
<comment type="caution">
    <text evidence="2">The sequence shown here is derived from an EMBL/GenBank/DDBJ whole genome shotgun (WGS) entry which is preliminary data.</text>
</comment>
<dbReference type="Pfam" id="PF12697">
    <property type="entry name" value="Abhydrolase_6"/>
    <property type="match status" value="1"/>
</dbReference>
<proteinExistence type="predicted"/>
<dbReference type="EMBL" id="BARU01008936">
    <property type="protein sequence ID" value="GAH46253.1"/>
    <property type="molecule type" value="Genomic_DNA"/>
</dbReference>
<dbReference type="InterPro" id="IPR029058">
    <property type="entry name" value="AB_hydrolase_fold"/>
</dbReference>
<feature type="domain" description="AB hydrolase-1" evidence="1">
    <location>
        <begin position="4"/>
        <end position="161"/>
    </location>
</feature>
<sequence length="169" mass="18333">IGPSFGGMLAAELAASFPELFSRVILLDPAGLWSESAPWSLDFLSAPPESIPRLLFKHPDAPGPQEMFAPPSPERALDEAVNTIWALGCAAKFLWPVPDRGLSKRLHRVSAPTLVIWGEDDALIPVHYAQQYGRLIPHSRVEVIPDCGHVPQVEKPDATAALVKEFLGG</sequence>
<dbReference type="PANTHER" id="PTHR43689">
    <property type="entry name" value="HYDROLASE"/>
    <property type="match status" value="1"/>
</dbReference>